<evidence type="ECO:0000256" key="5">
    <source>
        <dbReference type="ARBA" id="ARBA00022793"/>
    </source>
</evidence>
<evidence type="ECO:0000313" key="9">
    <source>
        <dbReference type="EMBL" id="NJP14690.1"/>
    </source>
</evidence>
<protein>
    <recommendedName>
        <fullName evidence="3">2-oxo-4-hydroxy-4-carboxy-5-ureidoimidazoline decarboxylase</fullName>
        <ecNumber evidence="3">4.1.1.97</ecNumber>
    </recommendedName>
</protein>
<keyword evidence="10" id="KW-1185">Reference proteome</keyword>
<dbReference type="PANTHER" id="PTHR43466:SF1">
    <property type="entry name" value="2-OXO-4-HYDROXY-4-CARBOXY-5-UREIDOIMIDAZOLINE DECARBOXYLASE-RELATED"/>
    <property type="match status" value="1"/>
</dbReference>
<evidence type="ECO:0000256" key="2">
    <source>
        <dbReference type="ARBA" id="ARBA00004754"/>
    </source>
</evidence>
<reference evidence="9 10" key="1">
    <citation type="submission" date="2020-03" db="EMBL/GenBank/DDBJ databases">
        <title>WGS of actinomycetes isolated from Thailand.</title>
        <authorList>
            <person name="Thawai C."/>
        </authorList>
    </citation>
    <scope>NUCLEOTIDE SEQUENCE [LARGE SCALE GENOMIC DNA]</scope>
    <source>
        <strain evidence="9 10">NBRC 13905</strain>
    </source>
</reference>
<evidence type="ECO:0000256" key="3">
    <source>
        <dbReference type="ARBA" id="ARBA00012257"/>
    </source>
</evidence>
<evidence type="ECO:0000256" key="4">
    <source>
        <dbReference type="ARBA" id="ARBA00022631"/>
    </source>
</evidence>
<keyword evidence="6" id="KW-0456">Lyase</keyword>
<dbReference type="NCBIfam" id="NF010372">
    <property type="entry name" value="PRK13798.1"/>
    <property type="match status" value="1"/>
</dbReference>
<evidence type="ECO:0000256" key="7">
    <source>
        <dbReference type="SAM" id="MobiDB-lite"/>
    </source>
</evidence>
<comment type="catalytic activity">
    <reaction evidence="1">
        <text>5-hydroxy-2-oxo-4-ureido-2,5-dihydro-1H-imidazole-5-carboxylate + H(+) = (S)-allantoin + CO2</text>
        <dbReference type="Rhea" id="RHEA:26301"/>
        <dbReference type="ChEBI" id="CHEBI:15378"/>
        <dbReference type="ChEBI" id="CHEBI:15678"/>
        <dbReference type="ChEBI" id="CHEBI:16526"/>
        <dbReference type="ChEBI" id="CHEBI:58639"/>
        <dbReference type="EC" id="4.1.1.97"/>
    </reaction>
</comment>
<dbReference type="InterPro" id="IPR018020">
    <property type="entry name" value="OHCU_decarboxylase"/>
</dbReference>
<feature type="domain" description="Oxo-4-hydroxy-4-carboxy-5-ureidoimidazoline decarboxylase" evidence="8">
    <location>
        <begin position="5"/>
        <end position="66"/>
    </location>
</feature>
<proteinExistence type="predicted"/>
<dbReference type="Pfam" id="PF09349">
    <property type="entry name" value="OHCU_decarbox"/>
    <property type="match status" value="2"/>
</dbReference>
<comment type="pathway">
    <text evidence="2">Purine metabolism; urate degradation; (S)-allantoin from urate: step 3/3.</text>
</comment>
<organism evidence="9 10">
    <name type="scientific">Streptomyces thermoviolaceus subsp. thermoviolaceus</name>
    <dbReference type="NCBI Taxonomy" id="66860"/>
    <lineage>
        <taxon>Bacteria</taxon>
        <taxon>Bacillati</taxon>
        <taxon>Actinomycetota</taxon>
        <taxon>Actinomycetes</taxon>
        <taxon>Kitasatosporales</taxon>
        <taxon>Streptomycetaceae</taxon>
        <taxon>Streptomyces</taxon>
    </lineage>
</organism>
<keyword evidence="4" id="KW-0659">Purine metabolism</keyword>
<evidence type="ECO:0000313" key="10">
    <source>
        <dbReference type="Proteomes" id="UP000635996"/>
    </source>
</evidence>
<evidence type="ECO:0000256" key="1">
    <source>
        <dbReference type="ARBA" id="ARBA00001163"/>
    </source>
</evidence>
<sequence>MEHFNTAPAPQARRTLLTCLRSPHWAGRLAAHRPYPDLPALLAAADEATYDLDEHDLARALAAEPPPALPEGAYTAASTALHAAYAAYADKFGHPFVLCLDDVPPGEVLDRLLAAVRSRLTNDPVEERTVAAEELRRLARGRLTHALQGRDQPRRARMRPAPRRARPASAPADPSVHV</sequence>
<comment type="caution">
    <text evidence="9">The sequence shown here is derived from an EMBL/GenBank/DDBJ whole genome shotgun (WGS) entry which is preliminary data.</text>
</comment>
<dbReference type="EMBL" id="JAATEL010000008">
    <property type="protein sequence ID" value="NJP14690.1"/>
    <property type="molecule type" value="Genomic_DNA"/>
</dbReference>
<feature type="region of interest" description="Disordered" evidence="7">
    <location>
        <begin position="141"/>
        <end position="178"/>
    </location>
</feature>
<dbReference type="PANTHER" id="PTHR43466">
    <property type="entry name" value="2-OXO-4-HYDROXY-4-CARBOXY-5-UREIDOIMIDAZOLINE DECARBOXYLASE-RELATED"/>
    <property type="match status" value="1"/>
</dbReference>
<keyword evidence="5" id="KW-0210">Decarboxylase</keyword>
<evidence type="ECO:0000256" key="6">
    <source>
        <dbReference type="ARBA" id="ARBA00023239"/>
    </source>
</evidence>
<feature type="compositionally biased region" description="Basic residues" evidence="7">
    <location>
        <begin position="155"/>
        <end position="166"/>
    </location>
</feature>
<accession>A0ABX0YUH1</accession>
<feature type="compositionally biased region" description="Low complexity" evidence="7">
    <location>
        <begin position="167"/>
        <end position="178"/>
    </location>
</feature>
<evidence type="ECO:0000259" key="8">
    <source>
        <dbReference type="Pfam" id="PF09349"/>
    </source>
</evidence>
<dbReference type="EC" id="4.1.1.97" evidence="3"/>
<dbReference type="SUPFAM" id="SSF158694">
    <property type="entry name" value="UraD-Like"/>
    <property type="match status" value="1"/>
</dbReference>
<dbReference type="InterPro" id="IPR036778">
    <property type="entry name" value="OHCU_decarboxylase_sf"/>
</dbReference>
<feature type="domain" description="Oxo-4-hydroxy-4-carboxy-5-ureidoimidazoline decarboxylase" evidence="8">
    <location>
        <begin position="76"/>
        <end position="143"/>
    </location>
</feature>
<dbReference type="Proteomes" id="UP000635996">
    <property type="component" value="Unassembled WGS sequence"/>
</dbReference>
<gene>
    <name evidence="9" type="ORF">HCJ95_10380</name>
</gene>
<dbReference type="Gene3D" id="1.10.3330.10">
    <property type="entry name" value="Oxo-4-hydroxy-4-carboxy-5-ureidoimidazoline decarboxylase"/>
    <property type="match status" value="1"/>
</dbReference>
<name>A0ABX0YUH1_STRTL</name>